<dbReference type="EMBL" id="ML976725">
    <property type="protein sequence ID" value="KAF1968002.1"/>
    <property type="molecule type" value="Genomic_DNA"/>
</dbReference>
<dbReference type="Proteomes" id="UP000800036">
    <property type="component" value="Unassembled WGS sequence"/>
</dbReference>
<reference evidence="1" key="1">
    <citation type="journal article" date="2020" name="Stud. Mycol.">
        <title>101 Dothideomycetes genomes: a test case for predicting lifestyles and emergence of pathogens.</title>
        <authorList>
            <person name="Haridas S."/>
            <person name="Albert R."/>
            <person name="Binder M."/>
            <person name="Bloem J."/>
            <person name="Labutti K."/>
            <person name="Salamov A."/>
            <person name="Andreopoulos B."/>
            <person name="Baker S."/>
            <person name="Barry K."/>
            <person name="Bills G."/>
            <person name="Bluhm B."/>
            <person name="Cannon C."/>
            <person name="Castanera R."/>
            <person name="Culley D."/>
            <person name="Daum C."/>
            <person name="Ezra D."/>
            <person name="Gonzalez J."/>
            <person name="Henrissat B."/>
            <person name="Kuo A."/>
            <person name="Liang C."/>
            <person name="Lipzen A."/>
            <person name="Lutzoni F."/>
            <person name="Magnuson J."/>
            <person name="Mondo S."/>
            <person name="Nolan M."/>
            <person name="Ohm R."/>
            <person name="Pangilinan J."/>
            <person name="Park H.-J."/>
            <person name="Ramirez L."/>
            <person name="Alfaro M."/>
            <person name="Sun H."/>
            <person name="Tritt A."/>
            <person name="Yoshinaga Y."/>
            <person name="Zwiers L.-H."/>
            <person name="Turgeon B."/>
            <person name="Goodwin S."/>
            <person name="Spatafora J."/>
            <person name="Crous P."/>
            <person name="Grigoriev I."/>
        </authorList>
    </citation>
    <scope>NUCLEOTIDE SEQUENCE</scope>
    <source>
        <strain evidence="1">CBS 107.79</strain>
    </source>
</reference>
<sequence length="177" mass="19578">MCCCSFLLTAASISKLDRCCLGGRHFLEPCALDSNGMARMRGNKSHLHVRKLIRYITYLRVDGPGQMVVVGKRRIARRCHQHRCANEKTAKLSATSDGAPAGAKKMLNALPTSGPSELPYLPCDGCHRTVGLLSSSMRLPLELKLLARRTARDTCRIRNLACTPALPIHIWTTPTRR</sequence>
<evidence type="ECO:0000313" key="1">
    <source>
        <dbReference type="EMBL" id="KAF1968002.1"/>
    </source>
</evidence>
<proteinExistence type="predicted"/>
<protein>
    <submittedName>
        <fullName evidence="1">Uncharacterized protein</fullName>
    </submittedName>
</protein>
<evidence type="ECO:0000313" key="2">
    <source>
        <dbReference type="Proteomes" id="UP000800036"/>
    </source>
</evidence>
<name>A0A6A5UW42_9PLEO</name>
<organism evidence="1 2">
    <name type="scientific">Bimuria novae-zelandiae CBS 107.79</name>
    <dbReference type="NCBI Taxonomy" id="1447943"/>
    <lineage>
        <taxon>Eukaryota</taxon>
        <taxon>Fungi</taxon>
        <taxon>Dikarya</taxon>
        <taxon>Ascomycota</taxon>
        <taxon>Pezizomycotina</taxon>
        <taxon>Dothideomycetes</taxon>
        <taxon>Pleosporomycetidae</taxon>
        <taxon>Pleosporales</taxon>
        <taxon>Massarineae</taxon>
        <taxon>Didymosphaeriaceae</taxon>
        <taxon>Bimuria</taxon>
    </lineage>
</organism>
<keyword evidence="2" id="KW-1185">Reference proteome</keyword>
<accession>A0A6A5UW42</accession>
<dbReference type="AlphaFoldDB" id="A0A6A5UW42"/>
<gene>
    <name evidence="1" type="ORF">BU23DRAFT_277813</name>
</gene>